<reference evidence="1" key="2">
    <citation type="submission" date="2020-09" db="EMBL/GenBank/DDBJ databases">
        <authorList>
            <person name="Sun Q."/>
            <person name="Zhou Y."/>
        </authorList>
    </citation>
    <scope>NUCLEOTIDE SEQUENCE</scope>
    <source>
        <strain evidence="1">CGMCC 4.7430</strain>
    </source>
</reference>
<dbReference type="AlphaFoldDB" id="A0A918E8T6"/>
<evidence type="ECO:0000313" key="1">
    <source>
        <dbReference type="EMBL" id="GGP12800.1"/>
    </source>
</evidence>
<keyword evidence="2" id="KW-1185">Reference proteome</keyword>
<reference evidence="1" key="1">
    <citation type="journal article" date="2014" name="Int. J. Syst. Evol. Microbiol.">
        <title>Complete genome sequence of Corynebacterium casei LMG S-19264T (=DSM 44701T), isolated from a smear-ripened cheese.</title>
        <authorList>
            <consortium name="US DOE Joint Genome Institute (JGI-PGF)"/>
            <person name="Walter F."/>
            <person name="Albersmeier A."/>
            <person name="Kalinowski J."/>
            <person name="Ruckert C."/>
        </authorList>
    </citation>
    <scope>NUCLEOTIDE SEQUENCE</scope>
    <source>
        <strain evidence="1">CGMCC 4.7430</strain>
    </source>
</reference>
<proteinExistence type="predicted"/>
<dbReference type="Proteomes" id="UP000660745">
    <property type="component" value="Unassembled WGS sequence"/>
</dbReference>
<dbReference type="Pfam" id="PF14390">
    <property type="entry name" value="DUF4420"/>
    <property type="match status" value="1"/>
</dbReference>
<evidence type="ECO:0008006" key="3">
    <source>
        <dbReference type="Google" id="ProtNLM"/>
    </source>
</evidence>
<gene>
    <name evidence="1" type="ORF">GCM10012278_61980</name>
</gene>
<sequence>MEHPIAGHPRLTLFIDPKHREIGLRAQVTVIEPRRETGLEHVQLRPVHRGNQRFLEVVISEPLLFTSAYPLLCAVADGIQLQGLSLGTALNETIRLLGRLLTHADRLSTEKELGLFGELMLFLGLIRVLGPQEALWAWRGPDREEHDFGLLGHDVEVKTTGAERRAHWIGSLTQLLPNKDRPLWLVSHQLTQAESTDGRTLPELVNAVQHDIGDHRLELDHHLHAAGWREQHEKTCRTRWRLRGKSMAFAVVDTFPSLTPTKLRDVTLARISDVRYRIDLTDHPIGATTPQFLIDALDQGATI</sequence>
<accession>A0A918E8T6</accession>
<organism evidence="1 2">
    <name type="scientific">Nonomuraea glycinis</name>
    <dbReference type="NCBI Taxonomy" id="2047744"/>
    <lineage>
        <taxon>Bacteria</taxon>
        <taxon>Bacillati</taxon>
        <taxon>Actinomycetota</taxon>
        <taxon>Actinomycetes</taxon>
        <taxon>Streptosporangiales</taxon>
        <taxon>Streptosporangiaceae</taxon>
        <taxon>Nonomuraea</taxon>
    </lineage>
</organism>
<protein>
    <recommendedName>
        <fullName evidence="3">PD-(D/E)XK motif protein</fullName>
    </recommendedName>
</protein>
<comment type="caution">
    <text evidence="1">The sequence shown here is derived from an EMBL/GenBank/DDBJ whole genome shotgun (WGS) entry which is preliminary data.</text>
</comment>
<dbReference type="EMBL" id="BMNK01000013">
    <property type="protein sequence ID" value="GGP12800.1"/>
    <property type="molecule type" value="Genomic_DNA"/>
</dbReference>
<evidence type="ECO:0000313" key="2">
    <source>
        <dbReference type="Proteomes" id="UP000660745"/>
    </source>
</evidence>
<name>A0A918E8T6_9ACTN</name>
<dbReference type="InterPro" id="IPR025534">
    <property type="entry name" value="DUF4420"/>
</dbReference>